<evidence type="ECO:0000256" key="6">
    <source>
        <dbReference type="ARBA" id="ARBA00023043"/>
    </source>
</evidence>
<dbReference type="InterPro" id="IPR001841">
    <property type="entry name" value="Znf_RING"/>
</dbReference>
<dbReference type="RefSeq" id="XP_049314964.1">
    <property type="nucleotide sequence ID" value="XM_049459007.1"/>
</dbReference>
<keyword evidence="4" id="KW-0802">TPR repeat</keyword>
<proteinExistence type="inferred from homology"/>
<evidence type="ECO:0000256" key="8">
    <source>
        <dbReference type="PROSITE-ProRule" id="PRU00023"/>
    </source>
</evidence>
<accession>A0ABM3K0F1</accession>
<feature type="repeat" description="ANK" evidence="8">
    <location>
        <begin position="1368"/>
        <end position="1400"/>
    </location>
</feature>
<keyword evidence="5" id="KW-0862">Zinc</keyword>
<dbReference type="Pfam" id="PF25520">
    <property type="entry name" value="AAA_lid_TANC1"/>
    <property type="match status" value="1"/>
</dbReference>
<evidence type="ECO:0000256" key="1">
    <source>
        <dbReference type="ARBA" id="ARBA00022553"/>
    </source>
</evidence>
<keyword evidence="2" id="KW-0677">Repeat</keyword>
<dbReference type="GeneID" id="105224038"/>
<feature type="repeat" description="ANK" evidence="8">
    <location>
        <begin position="1575"/>
        <end position="1607"/>
    </location>
</feature>
<keyword evidence="3 9" id="KW-0479">Metal-binding</keyword>
<evidence type="ECO:0000256" key="7">
    <source>
        <dbReference type="ARBA" id="ARBA00038259"/>
    </source>
</evidence>
<dbReference type="InterPro" id="IPR027417">
    <property type="entry name" value="P-loop_NTPase"/>
</dbReference>
<feature type="repeat" description="ANK" evidence="8">
    <location>
        <begin position="1508"/>
        <end position="1536"/>
    </location>
</feature>
<feature type="region of interest" description="Disordered" evidence="10">
    <location>
        <begin position="472"/>
        <end position="497"/>
    </location>
</feature>
<reference evidence="13" key="1">
    <citation type="submission" date="2025-08" db="UniProtKB">
        <authorList>
            <consortium name="RefSeq"/>
        </authorList>
    </citation>
    <scope>IDENTIFICATION</scope>
    <source>
        <tissue evidence="13">Adult</tissue>
    </source>
</reference>
<evidence type="ECO:0000313" key="12">
    <source>
        <dbReference type="Proteomes" id="UP001652620"/>
    </source>
</evidence>
<organism evidence="12 13">
    <name type="scientific">Bactrocera dorsalis</name>
    <name type="common">Oriental fruit fly</name>
    <name type="synonym">Dacus dorsalis</name>
    <dbReference type="NCBI Taxonomy" id="27457"/>
    <lineage>
        <taxon>Eukaryota</taxon>
        <taxon>Metazoa</taxon>
        <taxon>Ecdysozoa</taxon>
        <taxon>Arthropoda</taxon>
        <taxon>Hexapoda</taxon>
        <taxon>Insecta</taxon>
        <taxon>Pterygota</taxon>
        <taxon>Neoptera</taxon>
        <taxon>Endopterygota</taxon>
        <taxon>Diptera</taxon>
        <taxon>Brachycera</taxon>
        <taxon>Muscomorpha</taxon>
        <taxon>Tephritoidea</taxon>
        <taxon>Tephritidae</taxon>
        <taxon>Bactrocera</taxon>
        <taxon>Bactrocera</taxon>
    </lineage>
</organism>
<evidence type="ECO:0000313" key="13">
    <source>
        <dbReference type="RefSeq" id="XP_049314964.1"/>
    </source>
</evidence>
<evidence type="ECO:0000256" key="3">
    <source>
        <dbReference type="ARBA" id="ARBA00022771"/>
    </source>
</evidence>
<keyword evidence="6 8" id="KW-0040">ANK repeat</keyword>
<feature type="repeat" description="ANK" evidence="8">
    <location>
        <begin position="1542"/>
        <end position="1574"/>
    </location>
</feature>
<dbReference type="PANTHER" id="PTHR24166">
    <property type="entry name" value="ROLLING PEBBLES, ISOFORM B"/>
    <property type="match status" value="1"/>
</dbReference>
<dbReference type="InterPro" id="IPR036770">
    <property type="entry name" value="Ankyrin_rpt-contain_sf"/>
</dbReference>
<evidence type="ECO:0000256" key="5">
    <source>
        <dbReference type="ARBA" id="ARBA00022833"/>
    </source>
</evidence>
<dbReference type="Pfam" id="PF25521">
    <property type="entry name" value="WHD_TANC1"/>
    <property type="match status" value="1"/>
</dbReference>
<evidence type="ECO:0000256" key="4">
    <source>
        <dbReference type="ARBA" id="ARBA00022803"/>
    </source>
</evidence>
<dbReference type="PROSITE" id="PS50089">
    <property type="entry name" value="ZF_RING_2"/>
    <property type="match status" value="1"/>
</dbReference>
<feature type="region of interest" description="Disordered" evidence="10">
    <location>
        <begin position="705"/>
        <end position="729"/>
    </location>
</feature>
<dbReference type="SUPFAM" id="SSF48403">
    <property type="entry name" value="Ankyrin repeat"/>
    <property type="match status" value="1"/>
</dbReference>
<dbReference type="SUPFAM" id="SSF52540">
    <property type="entry name" value="P-loop containing nucleoside triphosphate hydrolases"/>
    <property type="match status" value="2"/>
</dbReference>
<dbReference type="InterPro" id="IPR058018">
    <property type="entry name" value="AAA_lid_TANC1/2"/>
</dbReference>
<dbReference type="InterPro" id="IPR058056">
    <property type="entry name" value="WH_TANC1/2"/>
</dbReference>
<evidence type="ECO:0000259" key="11">
    <source>
        <dbReference type="PROSITE" id="PS50089"/>
    </source>
</evidence>
<dbReference type="InterPro" id="IPR050889">
    <property type="entry name" value="Dendritic_Spine_Reg/Scaffold"/>
</dbReference>
<evidence type="ECO:0000256" key="2">
    <source>
        <dbReference type="ARBA" id="ARBA00022737"/>
    </source>
</evidence>
<dbReference type="InterPro" id="IPR002110">
    <property type="entry name" value="Ankyrin_rpt"/>
</dbReference>
<dbReference type="SUPFAM" id="SSF48452">
    <property type="entry name" value="TPR-like"/>
    <property type="match status" value="1"/>
</dbReference>
<dbReference type="Pfam" id="PF12796">
    <property type="entry name" value="Ank_2"/>
    <property type="match status" value="3"/>
</dbReference>
<feature type="region of interest" description="Disordered" evidence="10">
    <location>
        <begin position="248"/>
        <end position="269"/>
    </location>
</feature>
<dbReference type="InterPro" id="IPR056884">
    <property type="entry name" value="NPHP3-like_N"/>
</dbReference>
<feature type="region of interest" description="Disordered" evidence="10">
    <location>
        <begin position="545"/>
        <end position="624"/>
    </location>
</feature>
<comment type="similarity">
    <text evidence="7">Belongs to the TANC family.</text>
</comment>
<feature type="compositionally biased region" description="Low complexity" evidence="10">
    <location>
        <begin position="548"/>
        <end position="624"/>
    </location>
</feature>
<keyword evidence="3 9" id="KW-0863">Zinc-finger</keyword>
<protein>
    <submittedName>
        <fullName evidence="13">Protein TANC2 isoform X2</fullName>
    </submittedName>
</protein>
<feature type="compositionally biased region" description="Low complexity" evidence="10">
    <location>
        <begin position="478"/>
        <end position="495"/>
    </location>
</feature>
<dbReference type="Gene3D" id="1.25.40.10">
    <property type="entry name" value="Tetratricopeptide repeat domain"/>
    <property type="match status" value="1"/>
</dbReference>
<dbReference type="SMART" id="SM00248">
    <property type="entry name" value="ANK"/>
    <property type="match status" value="11"/>
</dbReference>
<dbReference type="Pfam" id="PF24883">
    <property type="entry name" value="NPHP3_N"/>
    <property type="match status" value="1"/>
</dbReference>
<sequence length="1866" mass="204997">MFSIIDAQSAQHAGNDCVDHVDLNSSFNSDIMTQSCESDASYHIYNELQYAAQQQATQLRLPQQQYGQKQIACQQQQQPVTPQATTTSAIPILQTGIIYGFRTRHLSCIEENDSDSLHSTSVPQTLEMLKDVDECFKQLTAAADNPNNNDGALNSLLMQAVHGDDDGITMIDETRLYDMEYFDELSVSKNEAADTTLDMSYTSQNSEEYWQSTTSEPVHLVQRSHIYQQPDIMTTSCYGALNTSFDSESSGPPVYMGTSTPTKPKLTKVSSEKVEALYATPEKRREHNRSFDSQTSSIYGATIGGGLPNGYEQQVNGNAAGLQNESIYSFSLNSGVSVNDMLQQMSLPMELAVMNLNGGNVDDKINPAEELSEEMAAKCLTAAQNDLQSIRRLLEHDSSGTICPSCRISFDKGKRRKLIDTCGHERCYSCMFRNDQCPMCMNSNSSLKDVDCNSNAQGYDTGIGGSTSTIVSPLGSPQPQLRSQVQQQHQQQQQQRTNAAALARYMQHNRQESISPEYHRYASISKLPKAVAASQTTYTVTADIHHASNGNNNHNHNNNNNGNTISSISSGGSGSNSNCNTVSSTASSSNNNNGHNNISNNHYNSNNNNSGSSMQQSAQQHQQQLHYNAGDAINASSFATPPTRRRFFNHKNLRSALTGHRRTASNGGVPTDAATTILVDGNDDHALTAAEKQKDQLRARLGLLLDSDQHGNTNTTTSSSSSQNVSPEQTLSAGCANAFGSQLSVITKDDTLSLAGKLNALSVSTDNSDVFPVKARKTGVRRSARAGQLPGGAGKRNAIYKPTNVQPVQLALKPLFFEVPLPEPDPPFIGRQWLLRELSNILTGTETPGVLINGNPGTGKTALILQLVEYSCFGRRKNSNSNSDPDGIYCPINLGHDRIRALASHIVGYHFCQADSNLTCLVPDFVHSLAAQLCQAPQLEAYREYLLSEPHLQDILSVKECIADAERVMRMAILEPLIVLKRAGKIPTKTCVILVDALCEAEYHRPDHGHTIATFLAKMTQHFPSWLKVVATVRTQMLEFVKGLSYTKMTLDSWASNDLLQKDMLDYITFRVNHSAEIQNNIAAVKDHNSGQLKFIGHLQALTKGSMLYAKLILDLIERGQLVIKSTSYKVLPVSLAQIFLLHFNLRFPTNTSFEKAAPILNVCLAALYPLTLNEIYYTICAMKTDEVLSWDEFLQRFKLLDGFLIRRIDNTYMFFHSYFREWLIRRDEGESLKFLCDFRLGHAAIAFRLSRMQAPLDPEQTMELGHHMLKAHIYRNCQGPQLPRDMQSFWVATVTDNISAALGSLRNVYSPNLKVSRLILLAGASPHYRTEFMGGATILCIAAHEGIMPMVNLLLEFGADVSLTNSQGCTPLILAAIRGHADVVRLLVAAGSSLGQTDTTQRCALVHAARTGRLNVVKYLLACDWTPRPNSQDVSLSVALQQSLVAAAAQDHVSIVEDLLEVDGIDVNLIDEACGELPLTAAARNGCSDTVAILLSKGARIDARNKQDFTALWLAVKEGHWAVVEKLIQNGADMDEPVTAARKTPLMIAAEEGHIELLELLIERGAALEAQDEEGFTALSWASLRGRQPAAKCLIERGSNRNHADNKGRTPLDLAAYQGSAALVLYLLEQGANIEHIDVNGMRPLDRAIACRNIQVVQVFLRRGAKLGPTTWSMAMGKPEILIVLLNKLLEDGNVLYRKNRFHDAAHRYQYALRKISCLENLLERSAIFAQLRTNLLLNLSRCKRKLNELDESIDLATQAIAQKPASYEGYYARSKSRMESGDYHEALVDANEAMQKALQSGVSAEVVAVLKRIQAELLAHTNSDAAVNGAATARGSANAYEEYALSCADFGAMGLPTQNESSDL</sequence>
<feature type="repeat" description="ANK" evidence="8">
    <location>
        <begin position="1475"/>
        <end position="1507"/>
    </location>
</feature>
<keyword evidence="12" id="KW-1185">Reference proteome</keyword>
<dbReference type="PANTHER" id="PTHR24166:SF55">
    <property type="entry name" value="ROLLING PEBBLES, ISOFORM B"/>
    <property type="match status" value="1"/>
</dbReference>
<dbReference type="PROSITE" id="PS50088">
    <property type="entry name" value="ANK_REPEAT"/>
    <property type="match status" value="7"/>
</dbReference>
<dbReference type="Pfam" id="PF13637">
    <property type="entry name" value="Ank_4"/>
    <property type="match status" value="1"/>
</dbReference>
<dbReference type="Gene3D" id="3.40.50.300">
    <property type="entry name" value="P-loop containing nucleotide triphosphate hydrolases"/>
    <property type="match status" value="1"/>
</dbReference>
<gene>
    <name evidence="13" type="primary">LOC105224038</name>
</gene>
<name>A0ABM3K0F1_BACDO</name>
<feature type="compositionally biased region" description="Low complexity" evidence="10">
    <location>
        <begin position="712"/>
        <end position="722"/>
    </location>
</feature>
<dbReference type="PROSITE" id="PS50297">
    <property type="entry name" value="ANK_REP_REGION"/>
    <property type="match status" value="6"/>
</dbReference>
<dbReference type="InterPro" id="IPR011990">
    <property type="entry name" value="TPR-like_helical_dom_sf"/>
</dbReference>
<feature type="repeat" description="ANK" evidence="8">
    <location>
        <begin position="1335"/>
        <end position="1367"/>
    </location>
</feature>
<evidence type="ECO:0000256" key="10">
    <source>
        <dbReference type="SAM" id="MobiDB-lite"/>
    </source>
</evidence>
<dbReference type="Proteomes" id="UP001652620">
    <property type="component" value="Chromosome 5"/>
</dbReference>
<keyword evidence="1" id="KW-0597">Phosphoprotein</keyword>
<evidence type="ECO:0000256" key="9">
    <source>
        <dbReference type="PROSITE-ProRule" id="PRU00175"/>
    </source>
</evidence>
<feature type="repeat" description="ANK" evidence="8">
    <location>
        <begin position="1608"/>
        <end position="1640"/>
    </location>
</feature>
<dbReference type="Gene3D" id="1.25.40.20">
    <property type="entry name" value="Ankyrin repeat-containing domain"/>
    <property type="match status" value="3"/>
</dbReference>
<feature type="domain" description="RING-type" evidence="11">
    <location>
        <begin position="403"/>
        <end position="440"/>
    </location>
</feature>